<dbReference type="InterPro" id="IPR002747">
    <property type="entry name" value="SAM_OH_AdoTrfase"/>
</dbReference>
<comment type="similarity">
    <text evidence="2">Belongs to the SAM hydrolase / SAM-dependent halogenase family.</text>
</comment>
<dbReference type="SUPFAM" id="SSF101852">
    <property type="entry name" value="Bacterial fluorinating enzyme, C-terminal domain"/>
    <property type="match status" value="1"/>
</dbReference>
<gene>
    <name evidence="5" type="ORF">PMH09_12855</name>
</gene>
<dbReference type="SUPFAM" id="SSF102522">
    <property type="entry name" value="Bacterial fluorinating enzyme, N-terminal domain"/>
    <property type="match status" value="1"/>
</dbReference>
<organism evidence="5 6">
    <name type="scientific">Roseofilum casamattae BLCC-M143</name>
    <dbReference type="NCBI Taxonomy" id="3022442"/>
    <lineage>
        <taxon>Bacteria</taxon>
        <taxon>Bacillati</taxon>
        <taxon>Cyanobacteriota</taxon>
        <taxon>Cyanophyceae</taxon>
        <taxon>Desertifilales</taxon>
        <taxon>Desertifilaceae</taxon>
        <taxon>Roseofilum</taxon>
        <taxon>Roseofilum casamattae</taxon>
    </lineage>
</organism>
<dbReference type="InterPro" id="IPR023228">
    <property type="entry name" value="SAM_OH_AdoTrfase_N_sf"/>
</dbReference>
<dbReference type="RefSeq" id="WP_283758729.1">
    <property type="nucleotide sequence ID" value="NZ_JAQOSQ010000012.1"/>
</dbReference>
<dbReference type="EMBL" id="JAQOSQ010000012">
    <property type="protein sequence ID" value="MDJ1184077.1"/>
    <property type="molecule type" value="Genomic_DNA"/>
</dbReference>
<keyword evidence="6" id="KW-1185">Reference proteome</keyword>
<proteinExistence type="inferred from homology"/>
<evidence type="ECO:0000256" key="2">
    <source>
        <dbReference type="ARBA" id="ARBA00024035"/>
    </source>
</evidence>
<comment type="caution">
    <text evidence="5">The sequence shown here is derived from an EMBL/GenBank/DDBJ whole genome shotgun (WGS) entry which is preliminary data.</text>
</comment>
<dbReference type="Gene3D" id="3.40.50.10790">
    <property type="entry name" value="S-adenosyl-l-methionine hydroxide adenosyltransferase, N-terminal"/>
    <property type="match status" value="1"/>
</dbReference>
<dbReference type="Proteomes" id="UP001232992">
    <property type="component" value="Unassembled WGS sequence"/>
</dbReference>
<dbReference type="InterPro" id="IPR023227">
    <property type="entry name" value="SAM_OH_AdoTrfase_C_sf"/>
</dbReference>
<dbReference type="Pfam" id="PF01887">
    <property type="entry name" value="SAM_HAT_N"/>
    <property type="match status" value="1"/>
</dbReference>
<dbReference type="PANTHER" id="PTHR35092">
    <property type="entry name" value="CHLORINASE MJ1651"/>
    <property type="match status" value="1"/>
</dbReference>
<dbReference type="InterPro" id="IPR046469">
    <property type="entry name" value="SAM_HAT_N"/>
</dbReference>
<evidence type="ECO:0000313" key="5">
    <source>
        <dbReference type="EMBL" id="MDJ1184077.1"/>
    </source>
</evidence>
<accession>A0ABT7BY04</accession>
<feature type="domain" description="S-adenosyl-l-methionine hydroxide adenosyltransferase N-terminal" evidence="3">
    <location>
        <begin position="7"/>
        <end position="153"/>
    </location>
</feature>
<reference evidence="5 6" key="1">
    <citation type="submission" date="2023-01" db="EMBL/GenBank/DDBJ databases">
        <title>Novel diversity within Roseofilum (Cyanobacteria; Desertifilaceae) from marine benthic mats with descriptions of four novel species.</title>
        <authorList>
            <person name="Wang Y."/>
            <person name="Berthold D.E."/>
            <person name="Hu J."/>
            <person name="Lefler F.W."/>
            <person name="Laughinghouse H.D. IV."/>
        </authorList>
    </citation>
    <scope>NUCLEOTIDE SEQUENCE [LARGE SCALE GENOMIC DNA]</scope>
    <source>
        <strain evidence="5 6">BLCC-M143</strain>
    </source>
</reference>
<evidence type="ECO:0000313" key="6">
    <source>
        <dbReference type="Proteomes" id="UP001232992"/>
    </source>
</evidence>
<dbReference type="Pfam" id="PF20257">
    <property type="entry name" value="SAM_HAT_C"/>
    <property type="match status" value="1"/>
</dbReference>
<evidence type="ECO:0000259" key="3">
    <source>
        <dbReference type="Pfam" id="PF01887"/>
    </source>
</evidence>
<evidence type="ECO:0000256" key="1">
    <source>
        <dbReference type="ARBA" id="ARBA00022691"/>
    </source>
</evidence>
<sequence>MEGSRLVTLLSDFGLKDPYVGVMKGAIANINPELNVIDITHDLPSQNLIAAQFALGNAYPYFPDGTVHVAVVDPGVGTQRRAIALQFPRGYLVGPDNGIFNCIVAQSPTIAAVELTNPRYWRSPNLSTTFHGRDIFAPIGAHLASGIPLDELGDPIDPETLVSLPIPSYTKREKYLEGTIQYIDRFGNLITTIPGSEVTGKQWSVRLDGRAIAVGSTYNDTNPGEAIALVASHGWVELAVNCGSAERELNLTWGDPIQLAIE</sequence>
<dbReference type="Gene3D" id="2.40.30.90">
    <property type="entry name" value="Bacterial fluorinating enzyme like"/>
    <property type="match status" value="1"/>
</dbReference>
<keyword evidence="1" id="KW-0949">S-adenosyl-L-methionine</keyword>
<dbReference type="PIRSF" id="PIRSF006779">
    <property type="entry name" value="UCP006779"/>
    <property type="match status" value="1"/>
</dbReference>
<evidence type="ECO:0000259" key="4">
    <source>
        <dbReference type="Pfam" id="PF20257"/>
    </source>
</evidence>
<protein>
    <submittedName>
        <fullName evidence="5">SAM-dependent chlorinase/fluorinase</fullName>
    </submittedName>
</protein>
<dbReference type="PANTHER" id="PTHR35092:SF1">
    <property type="entry name" value="CHLORINASE MJ1651"/>
    <property type="match status" value="1"/>
</dbReference>
<feature type="domain" description="S-adenosyl-l-methionine hydroxide adenosyltransferase C-terminal" evidence="4">
    <location>
        <begin position="178"/>
        <end position="258"/>
    </location>
</feature>
<name>A0ABT7BY04_9CYAN</name>
<dbReference type="InterPro" id="IPR046470">
    <property type="entry name" value="SAM_HAT_C"/>
</dbReference>